<reference evidence="2 3" key="1">
    <citation type="submission" date="2021-10" db="EMBL/GenBank/DDBJ databases">
        <title>Anaerobic single-cell dispensing facilitates the cultivation of human gut bacteria.</title>
        <authorList>
            <person name="Afrizal A."/>
        </authorList>
    </citation>
    <scope>NUCLEOTIDE SEQUENCE [LARGE SCALE GENOMIC DNA]</scope>
    <source>
        <strain evidence="2 3">CLA-AA-H276</strain>
    </source>
</reference>
<keyword evidence="3" id="KW-1185">Reference proteome</keyword>
<keyword evidence="2" id="KW-0645">Protease</keyword>
<proteinExistence type="predicted"/>
<keyword evidence="1" id="KW-1133">Transmembrane helix</keyword>
<evidence type="ECO:0000313" key="3">
    <source>
        <dbReference type="Proteomes" id="UP001198220"/>
    </source>
</evidence>
<gene>
    <name evidence="2" type="ORF">LKD36_01135</name>
</gene>
<evidence type="ECO:0000256" key="1">
    <source>
        <dbReference type="SAM" id="Phobius"/>
    </source>
</evidence>
<dbReference type="GO" id="GO:0004177">
    <property type="term" value="F:aminopeptidase activity"/>
    <property type="evidence" value="ECO:0007669"/>
    <property type="project" value="UniProtKB-KW"/>
</dbReference>
<dbReference type="Proteomes" id="UP001198220">
    <property type="component" value="Unassembled WGS sequence"/>
</dbReference>
<keyword evidence="2" id="KW-0378">Hydrolase</keyword>
<feature type="transmembrane region" description="Helical" evidence="1">
    <location>
        <begin position="80"/>
        <end position="101"/>
    </location>
</feature>
<protein>
    <submittedName>
        <fullName evidence="2">Aminopeptidase</fullName>
    </submittedName>
</protein>
<keyword evidence="2" id="KW-0031">Aminopeptidase</keyword>
<dbReference type="AlphaFoldDB" id="A0AAE3D9I2"/>
<organism evidence="2 3">
    <name type="scientific">Hominiventricola filiformis</name>
    <dbReference type="NCBI Taxonomy" id="2885352"/>
    <lineage>
        <taxon>Bacteria</taxon>
        <taxon>Bacillati</taxon>
        <taxon>Bacillota</taxon>
        <taxon>Clostridia</taxon>
        <taxon>Lachnospirales</taxon>
        <taxon>Lachnospiraceae</taxon>
        <taxon>Hominiventricola</taxon>
    </lineage>
</organism>
<evidence type="ECO:0000313" key="2">
    <source>
        <dbReference type="EMBL" id="MCC2124777.1"/>
    </source>
</evidence>
<feature type="transmembrane region" description="Helical" evidence="1">
    <location>
        <begin position="50"/>
        <end position="73"/>
    </location>
</feature>
<dbReference type="RefSeq" id="WP_308458332.1">
    <property type="nucleotide sequence ID" value="NZ_JAJEPS010000001.1"/>
</dbReference>
<keyword evidence="1" id="KW-0812">Transmembrane</keyword>
<name>A0AAE3D9I2_9FIRM</name>
<sequence length="126" mass="14079">MSWKIALLERKEKKMTLDIFLMLLLMVSICTSLATEGLKKALTELGKKYYSNILAGGVAIVISIFVWAIYLILVNATLNAQMLAILIALVFFGWLCAMIGYDKVIQAIEQIIGGMKNGNYNWLSKN</sequence>
<dbReference type="EMBL" id="JAJEPS010000001">
    <property type="protein sequence ID" value="MCC2124777.1"/>
    <property type="molecule type" value="Genomic_DNA"/>
</dbReference>
<keyword evidence="1" id="KW-0472">Membrane</keyword>
<accession>A0AAE3D9I2</accession>
<comment type="caution">
    <text evidence="2">The sequence shown here is derived from an EMBL/GenBank/DDBJ whole genome shotgun (WGS) entry which is preliminary data.</text>
</comment>